<reference evidence="1 2" key="1">
    <citation type="journal article" date="2023" name="Sci. Data">
        <title>Genome assembly of the Korean intertidal mud-creeper Batillaria attramentaria.</title>
        <authorList>
            <person name="Patra A.K."/>
            <person name="Ho P.T."/>
            <person name="Jun S."/>
            <person name="Lee S.J."/>
            <person name="Kim Y."/>
            <person name="Won Y.J."/>
        </authorList>
    </citation>
    <scope>NUCLEOTIDE SEQUENCE [LARGE SCALE GENOMIC DNA]</scope>
    <source>
        <strain evidence="1">Wonlab-2016</strain>
    </source>
</reference>
<comment type="caution">
    <text evidence="1">The sequence shown here is derived from an EMBL/GenBank/DDBJ whole genome shotgun (WGS) entry which is preliminary data.</text>
</comment>
<gene>
    <name evidence="1" type="ORF">BaRGS_00013293</name>
</gene>
<dbReference type="Proteomes" id="UP001519460">
    <property type="component" value="Unassembled WGS sequence"/>
</dbReference>
<protein>
    <submittedName>
        <fullName evidence="1">Uncharacterized protein</fullName>
    </submittedName>
</protein>
<evidence type="ECO:0000313" key="1">
    <source>
        <dbReference type="EMBL" id="KAK7495354.1"/>
    </source>
</evidence>
<evidence type="ECO:0000313" key="2">
    <source>
        <dbReference type="Proteomes" id="UP001519460"/>
    </source>
</evidence>
<dbReference type="EMBL" id="JACVVK020000075">
    <property type="protein sequence ID" value="KAK7495354.1"/>
    <property type="molecule type" value="Genomic_DNA"/>
</dbReference>
<name>A0ABD0L8C3_9CAEN</name>
<proteinExistence type="predicted"/>
<organism evidence="1 2">
    <name type="scientific">Batillaria attramentaria</name>
    <dbReference type="NCBI Taxonomy" id="370345"/>
    <lineage>
        <taxon>Eukaryota</taxon>
        <taxon>Metazoa</taxon>
        <taxon>Spiralia</taxon>
        <taxon>Lophotrochozoa</taxon>
        <taxon>Mollusca</taxon>
        <taxon>Gastropoda</taxon>
        <taxon>Caenogastropoda</taxon>
        <taxon>Sorbeoconcha</taxon>
        <taxon>Cerithioidea</taxon>
        <taxon>Batillariidae</taxon>
        <taxon>Batillaria</taxon>
    </lineage>
</organism>
<accession>A0ABD0L8C3</accession>
<sequence length="85" mass="9971">MPPNNLQCVYKLFDDMAAKLSIAETPYDIWGKGKFRDIIHNTPPAQFRLIHRRRAGASKPLISGASTWKHFHSHDFRRRRAKLRE</sequence>
<keyword evidence="2" id="KW-1185">Reference proteome</keyword>
<dbReference type="AlphaFoldDB" id="A0ABD0L8C3"/>